<dbReference type="AlphaFoldDB" id="B9TLE9"/>
<dbReference type="InParanoid" id="B9TLE9"/>
<dbReference type="Proteomes" id="UP000008311">
    <property type="component" value="Unassembled WGS sequence"/>
</dbReference>
<reference evidence="8" key="1">
    <citation type="journal article" date="2010" name="Nat. Biotechnol.">
        <title>Draft genome sequence of the oilseed species Ricinus communis.</title>
        <authorList>
            <person name="Chan A.P."/>
            <person name="Crabtree J."/>
            <person name="Zhao Q."/>
            <person name="Lorenzi H."/>
            <person name="Orvis J."/>
            <person name="Puiu D."/>
            <person name="Melake-Berhan A."/>
            <person name="Jones K.M."/>
            <person name="Redman J."/>
            <person name="Chen G."/>
            <person name="Cahoon E.B."/>
            <person name="Gedil M."/>
            <person name="Stanke M."/>
            <person name="Haas B.J."/>
            <person name="Wortman J.R."/>
            <person name="Fraser-Liggett C.M."/>
            <person name="Ravel J."/>
            <person name="Rabinowicz P.D."/>
        </authorList>
    </citation>
    <scope>NUCLEOTIDE SEQUENCE [LARGE SCALE GENOMIC DNA]</scope>
    <source>
        <strain evidence="8">cv. Hale</strain>
    </source>
</reference>
<dbReference type="PANTHER" id="PTHR42978">
    <property type="entry name" value="QUORUM-QUENCHING LACTONASE YTNP-RELATED-RELATED"/>
    <property type="match status" value="1"/>
</dbReference>
<dbReference type="SMART" id="SM00849">
    <property type="entry name" value="Lactamase_B"/>
    <property type="match status" value="1"/>
</dbReference>
<evidence type="ECO:0000256" key="1">
    <source>
        <dbReference type="ARBA" id="ARBA00001947"/>
    </source>
</evidence>
<dbReference type="InterPro" id="IPR036866">
    <property type="entry name" value="RibonucZ/Hydroxyglut_hydro"/>
</dbReference>
<accession>B9TLE9</accession>
<dbReference type="CDD" id="cd07729">
    <property type="entry name" value="AHL_lactonase_MBL-fold"/>
    <property type="match status" value="1"/>
</dbReference>
<dbReference type="Gene3D" id="3.60.15.10">
    <property type="entry name" value="Ribonuclease Z/Hydroxyacylglutathione hydrolase-like"/>
    <property type="match status" value="1"/>
</dbReference>
<dbReference type="SUPFAM" id="SSF56281">
    <property type="entry name" value="Metallo-hydrolase/oxidoreductase"/>
    <property type="match status" value="1"/>
</dbReference>
<dbReference type="NCBIfam" id="NF045700">
    <property type="entry name" value="AHLLactAttM"/>
    <property type="match status" value="1"/>
</dbReference>
<gene>
    <name evidence="7" type="ORF">RCOM_1963420</name>
</gene>
<organism evidence="7 8">
    <name type="scientific">Ricinus communis</name>
    <name type="common">Castor bean</name>
    <dbReference type="NCBI Taxonomy" id="3988"/>
    <lineage>
        <taxon>Eukaryota</taxon>
        <taxon>Viridiplantae</taxon>
        <taxon>Streptophyta</taxon>
        <taxon>Embryophyta</taxon>
        <taxon>Tracheophyta</taxon>
        <taxon>Spermatophyta</taxon>
        <taxon>Magnoliopsida</taxon>
        <taxon>eudicotyledons</taxon>
        <taxon>Gunneridae</taxon>
        <taxon>Pentapetalae</taxon>
        <taxon>rosids</taxon>
        <taxon>fabids</taxon>
        <taxon>Malpighiales</taxon>
        <taxon>Euphorbiaceae</taxon>
        <taxon>Acalyphoideae</taxon>
        <taxon>Acalypheae</taxon>
        <taxon>Ricinus</taxon>
    </lineage>
</organism>
<keyword evidence="8" id="KW-1185">Reference proteome</keyword>
<evidence type="ECO:0000259" key="6">
    <source>
        <dbReference type="SMART" id="SM00849"/>
    </source>
</evidence>
<evidence type="ECO:0000256" key="3">
    <source>
        <dbReference type="ARBA" id="ARBA00022723"/>
    </source>
</evidence>
<proteinExistence type="inferred from homology"/>
<dbReference type="PANTHER" id="PTHR42978:SF2">
    <property type="entry name" value="102 KBASES UNSTABLE REGION: FROM 1 TO 119443"/>
    <property type="match status" value="1"/>
</dbReference>
<dbReference type="eggNOG" id="ENOG502SIPA">
    <property type="taxonomic scope" value="Eukaryota"/>
</dbReference>
<evidence type="ECO:0000313" key="7">
    <source>
        <dbReference type="EMBL" id="EEF23315.1"/>
    </source>
</evidence>
<evidence type="ECO:0000313" key="8">
    <source>
        <dbReference type="Proteomes" id="UP000008311"/>
    </source>
</evidence>
<feature type="domain" description="Metallo-beta-lactamase" evidence="6">
    <location>
        <begin position="46"/>
        <end position="256"/>
    </location>
</feature>
<comment type="cofactor">
    <cofactor evidence="1">
        <name>Zn(2+)</name>
        <dbReference type="ChEBI" id="CHEBI:29105"/>
    </cofactor>
</comment>
<dbReference type="InterPro" id="IPR001279">
    <property type="entry name" value="Metallo-B-lactamas"/>
</dbReference>
<feature type="non-terminal residue" evidence="7">
    <location>
        <position position="273"/>
    </location>
</feature>
<evidence type="ECO:0000256" key="4">
    <source>
        <dbReference type="ARBA" id="ARBA00022801"/>
    </source>
</evidence>
<name>B9TLE9_RICCO</name>
<keyword evidence="4" id="KW-0378">Hydrolase</keyword>
<dbReference type="GO" id="GO:0046872">
    <property type="term" value="F:metal ion binding"/>
    <property type="evidence" value="ECO:0007669"/>
    <property type="project" value="UniProtKB-KW"/>
</dbReference>
<keyword evidence="5" id="KW-0862">Zinc</keyword>
<dbReference type="Pfam" id="PF00753">
    <property type="entry name" value="Lactamase_B"/>
    <property type="match status" value="1"/>
</dbReference>
<dbReference type="EMBL" id="EQ986690">
    <property type="protein sequence ID" value="EEF23315.1"/>
    <property type="molecule type" value="Genomic_DNA"/>
</dbReference>
<evidence type="ECO:0000256" key="2">
    <source>
        <dbReference type="ARBA" id="ARBA00007749"/>
    </source>
</evidence>
<evidence type="ECO:0000256" key="5">
    <source>
        <dbReference type="ARBA" id="ARBA00022833"/>
    </source>
</evidence>
<keyword evidence="3" id="KW-0479">Metal-binding</keyword>
<feature type="non-terminal residue" evidence="7">
    <location>
        <position position="1"/>
    </location>
</feature>
<dbReference type="GO" id="GO:0016787">
    <property type="term" value="F:hydrolase activity"/>
    <property type="evidence" value="ECO:0007669"/>
    <property type="project" value="UniProtKB-KW"/>
</dbReference>
<sequence>KTAVNHQPQVGHMSDIRLYMFQSGTQRCKAHDIRMNQGGDADYEIPVPWFLLTHPKGNVVIDGGLAAEGLGDPRGYWGDVVDSYQPVMTEEQGCVAQLARLSISREDIRFVALSHLHSDHSGAIGRFPNATHIVQRREYEYAFAPDWFAAGAYARRDFDRPGLKWHLLEADTYDLYGDGVLRMIFTPGHSIGHQSFLVQLPKSGAILLAIDAAYTLDHWNERALPGFMASAVDTVRSVGKLRALAEQTDAMVVTGHDPEAWPRFKHAPAYYDE</sequence>
<dbReference type="InterPro" id="IPR051013">
    <property type="entry name" value="MBL_superfamily_lactonases"/>
</dbReference>
<comment type="similarity">
    <text evidence="2">Belongs to the metallo-beta-lactamase superfamily.</text>
</comment>
<protein>
    <recommendedName>
        <fullName evidence="6">Metallo-beta-lactamase domain-containing protein</fullName>
    </recommendedName>
</protein>
<dbReference type="InterPro" id="IPR054889">
    <property type="entry name" value="AHLLactAttM"/>
</dbReference>